<keyword evidence="2" id="KW-1185">Reference proteome</keyword>
<dbReference type="InterPro" id="IPR025619">
    <property type="entry name" value="YlzJ"/>
</dbReference>
<gene>
    <name evidence="1" type="ORF">SD70_07005</name>
</gene>
<proteinExistence type="predicted"/>
<accession>A0ABR5ALJ4</accession>
<organism evidence="1 2">
    <name type="scientific">Gordoniibacillus kamchatkensis</name>
    <dbReference type="NCBI Taxonomy" id="1590651"/>
    <lineage>
        <taxon>Bacteria</taxon>
        <taxon>Bacillati</taxon>
        <taxon>Bacillota</taxon>
        <taxon>Bacilli</taxon>
        <taxon>Bacillales</taxon>
        <taxon>Paenibacillaceae</taxon>
        <taxon>Gordoniibacillus</taxon>
    </lineage>
</organism>
<evidence type="ECO:0000313" key="2">
    <source>
        <dbReference type="Proteomes" id="UP000031967"/>
    </source>
</evidence>
<dbReference type="Pfam" id="PF14035">
    <property type="entry name" value="YlzJ"/>
    <property type="match status" value="1"/>
</dbReference>
<reference evidence="1 2" key="1">
    <citation type="submission" date="2014-12" db="EMBL/GenBank/DDBJ databases">
        <title>Draft genome sequence of Paenibacillus kamchatkensis strain B-2647.</title>
        <authorList>
            <person name="Karlyshev A.V."/>
            <person name="Kudryashova E.B."/>
        </authorList>
    </citation>
    <scope>NUCLEOTIDE SEQUENCE [LARGE SCALE GENOMIC DNA]</scope>
    <source>
        <strain evidence="1 2">VKM B-2647</strain>
    </source>
</reference>
<name>A0ABR5ALJ4_9BACL</name>
<dbReference type="RefSeq" id="WP_041046907.1">
    <property type="nucleotide sequence ID" value="NZ_JXAK01000009.1"/>
</dbReference>
<comment type="caution">
    <text evidence="1">The sequence shown here is derived from an EMBL/GenBank/DDBJ whole genome shotgun (WGS) entry which is preliminary data.</text>
</comment>
<evidence type="ECO:0000313" key="1">
    <source>
        <dbReference type="EMBL" id="KIL41395.1"/>
    </source>
</evidence>
<protein>
    <submittedName>
        <fullName evidence="1">Uncharacterized protein</fullName>
    </submittedName>
</protein>
<sequence length="80" mass="8961">MILYTPMPLERVFEGIEELEANTFTATVGGVEMELQPAGERQARIVRLLSPNPQHYLRPEHAPGSLVQFSPQLGDTKPLF</sequence>
<dbReference type="EMBL" id="JXAK01000009">
    <property type="protein sequence ID" value="KIL41395.1"/>
    <property type="molecule type" value="Genomic_DNA"/>
</dbReference>
<dbReference type="Proteomes" id="UP000031967">
    <property type="component" value="Unassembled WGS sequence"/>
</dbReference>